<evidence type="ECO:0000256" key="4">
    <source>
        <dbReference type="PIRNR" id="PIRNR002190"/>
    </source>
</evidence>
<accession>A0A1Y2CJF1</accession>
<dbReference type="FunFam" id="3.10.20.10:FF:000001">
    <property type="entry name" value="60S ribosomal protein L18a"/>
    <property type="match status" value="1"/>
</dbReference>
<dbReference type="InterPro" id="IPR023573">
    <property type="entry name" value="Ribosomal_eL20_dom"/>
</dbReference>
<keyword evidence="7" id="KW-1185">Reference proteome</keyword>
<dbReference type="HAMAP" id="MF_00273">
    <property type="entry name" value="Ribosomal_eL20"/>
    <property type="match status" value="1"/>
</dbReference>
<dbReference type="Pfam" id="PF01775">
    <property type="entry name" value="Ribosomal_L18A"/>
    <property type="match status" value="1"/>
</dbReference>
<dbReference type="OrthoDB" id="1294322at2759"/>
<evidence type="ECO:0000259" key="5">
    <source>
        <dbReference type="Pfam" id="PF01775"/>
    </source>
</evidence>
<evidence type="ECO:0000313" key="6">
    <source>
        <dbReference type="EMBL" id="ORY47163.1"/>
    </source>
</evidence>
<evidence type="ECO:0000256" key="3">
    <source>
        <dbReference type="ARBA" id="ARBA00023274"/>
    </source>
</evidence>
<dbReference type="Gene3D" id="3.10.20.10">
    <property type="match status" value="2"/>
</dbReference>
<comment type="similarity">
    <text evidence="1 4">Belongs to the eukaryotic ribosomal protein eL20 family.</text>
</comment>
<dbReference type="GO" id="GO:1990904">
    <property type="term" value="C:ribonucleoprotein complex"/>
    <property type="evidence" value="ECO:0007669"/>
    <property type="project" value="UniProtKB-KW"/>
</dbReference>
<dbReference type="InterPro" id="IPR021138">
    <property type="entry name" value="Ribosomal_eL20_eukaryotes"/>
</dbReference>
<dbReference type="GO" id="GO:0003735">
    <property type="term" value="F:structural constituent of ribosome"/>
    <property type="evidence" value="ECO:0007669"/>
    <property type="project" value="InterPro"/>
</dbReference>
<dbReference type="InterPro" id="IPR028877">
    <property type="entry name" value="Ribosomal_eL20"/>
</dbReference>
<dbReference type="SUPFAM" id="SSF160374">
    <property type="entry name" value="RplX-like"/>
    <property type="match status" value="1"/>
</dbReference>
<comment type="caution">
    <text evidence="6">The sequence shown here is derived from an EMBL/GenBank/DDBJ whole genome shotgun (WGS) entry which is preliminary data.</text>
</comment>
<protein>
    <recommendedName>
        <fullName evidence="4">60S ribosomal protein L20</fullName>
    </recommendedName>
</protein>
<reference evidence="6 7" key="1">
    <citation type="submission" date="2016-08" db="EMBL/GenBank/DDBJ databases">
        <title>A Parts List for Fungal Cellulosomes Revealed by Comparative Genomics.</title>
        <authorList>
            <consortium name="DOE Joint Genome Institute"/>
            <person name="Haitjema C.H."/>
            <person name="Gilmore S.P."/>
            <person name="Henske J.K."/>
            <person name="Solomon K.V."/>
            <person name="De Groot R."/>
            <person name="Kuo A."/>
            <person name="Mondo S.J."/>
            <person name="Salamov A.A."/>
            <person name="Labutti K."/>
            <person name="Zhao Z."/>
            <person name="Chiniquy J."/>
            <person name="Barry K."/>
            <person name="Brewer H.M."/>
            <person name="Purvine S.O."/>
            <person name="Wright A.T."/>
            <person name="Boxma B."/>
            <person name="Van Alen T."/>
            <person name="Hackstein J.H."/>
            <person name="Baker S.E."/>
            <person name="Grigoriev I.V."/>
            <person name="O'Malley M.A."/>
        </authorList>
    </citation>
    <scope>NUCLEOTIDE SEQUENCE [LARGE SCALE GENOMIC DNA]</scope>
    <source>
        <strain evidence="6 7">G1</strain>
    </source>
</reference>
<gene>
    <name evidence="6" type="ORF">LY90DRAFT_671248</name>
</gene>
<evidence type="ECO:0000313" key="7">
    <source>
        <dbReference type="Proteomes" id="UP000193920"/>
    </source>
</evidence>
<dbReference type="EMBL" id="MCOG01000105">
    <property type="protein sequence ID" value="ORY47163.1"/>
    <property type="molecule type" value="Genomic_DNA"/>
</dbReference>
<dbReference type="STRING" id="1754190.A0A1Y2CJF1"/>
<name>A0A1Y2CJF1_9FUNG</name>
<dbReference type="GO" id="GO:0005840">
    <property type="term" value="C:ribosome"/>
    <property type="evidence" value="ECO:0007669"/>
    <property type="project" value="UniProtKB-KW"/>
</dbReference>
<evidence type="ECO:0000256" key="1">
    <source>
        <dbReference type="ARBA" id="ARBA00009362"/>
    </source>
</evidence>
<evidence type="ECO:0000256" key="2">
    <source>
        <dbReference type="ARBA" id="ARBA00022980"/>
    </source>
</evidence>
<dbReference type="FunFam" id="3.10.20.10:FF:000002">
    <property type="entry name" value="60S ribosomal protein L18a"/>
    <property type="match status" value="1"/>
</dbReference>
<organism evidence="6 7">
    <name type="scientific">Neocallimastix californiae</name>
    <dbReference type="NCBI Taxonomy" id="1754190"/>
    <lineage>
        <taxon>Eukaryota</taxon>
        <taxon>Fungi</taxon>
        <taxon>Fungi incertae sedis</taxon>
        <taxon>Chytridiomycota</taxon>
        <taxon>Chytridiomycota incertae sedis</taxon>
        <taxon>Neocallimastigomycetes</taxon>
        <taxon>Neocallimastigales</taxon>
        <taxon>Neocallimastigaceae</taxon>
        <taxon>Neocallimastix</taxon>
    </lineage>
</organism>
<proteinExistence type="inferred from homology"/>
<dbReference type="PANTHER" id="PTHR10052">
    <property type="entry name" value="60S RIBOSOMAL PROTEIN L18A"/>
    <property type="match status" value="1"/>
</dbReference>
<dbReference type="PIRSF" id="PIRSF002190">
    <property type="entry name" value="Ribosomal_L18a"/>
    <property type="match status" value="1"/>
</dbReference>
<dbReference type="Proteomes" id="UP000193920">
    <property type="component" value="Unassembled WGS sequence"/>
</dbReference>
<dbReference type="AlphaFoldDB" id="A0A1Y2CJF1"/>
<feature type="domain" description="Large ribosomal subunit protein eL20" evidence="5">
    <location>
        <begin position="17"/>
        <end position="139"/>
    </location>
</feature>
<keyword evidence="3 4" id="KW-0687">Ribonucleoprotein</keyword>
<sequence>MVNEYLKFGNNYDLFNLHEYQVVGRKLPSEKDANPRLYRMRLFAPNPVIAKSRFWYFLKKVNKVKKMSGEIVNVSEIFEKKNQVKTYGIWLRYDSRSGTHNMYKEYRQLSRTEAVTNCYQDMAARHRVRFGSVQIIRVAEVKSADVRRPYVKQLIQNDLSFPIPHRITVKDSKKNNSTFVAKRPSTF</sequence>
<dbReference type="GO" id="GO:0006412">
    <property type="term" value="P:translation"/>
    <property type="evidence" value="ECO:0007669"/>
    <property type="project" value="InterPro"/>
</dbReference>
<keyword evidence="2 4" id="KW-0689">Ribosomal protein</keyword>